<dbReference type="EMBL" id="CP053452">
    <property type="protein sequence ID" value="QJW94997.1"/>
    <property type="molecule type" value="Genomic_DNA"/>
</dbReference>
<evidence type="ECO:0000313" key="3">
    <source>
        <dbReference type="Proteomes" id="UP000503447"/>
    </source>
</evidence>
<dbReference type="Proteomes" id="UP000503447">
    <property type="component" value="Chromosome"/>
</dbReference>
<dbReference type="KEGG" id="ftj:FTUN_2523"/>
<dbReference type="InterPro" id="IPR011453">
    <property type="entry name" value="DUF1559"/>
</dbReference>
<organism evidence="2 3">
    <name type="scientific">Frigoriglobus tundricola</name>
    <dbReference type="NCBI Taxonomy" id="2774151"/>
    <lineage>
        <taxon>Bacteria</taxon>
        <taxon>Pseudomonadati</taxon>
        <taxon>Planctomycetota</taxon>
        <taxon>Planctomycetia</taxon>
        <taxon>Gemmatales</taxon>
        <taxon>Gemmataceae</taxon>
        <taxon>Frigoriglobus</taxon>
    </lineage>
</organism>
<name>A0A6M5YLT6_9BACT</name>
<feature type="domain" description="DUF1559" evidence="1">
    <location>
        <begin position="29"/>
        <end position="130"/>
    </location>
</feature>
<protein>
    <recommendedName>
        <fullName evidence="1">DUF1559 domain-containing protein</fullName>
    </recommendedName>
</protein>
<accession>A0A6M5YLT6</accession>
<evidence type="ECO:0000259" key="1">
    <source>
        <dbReference type="Pfam" id="PF07596"/>
    </source>
</evidence>
<proteinExistence type="predicted"/>
<dbReference type="RefSeq" id="WP_171470877.1">
    <property type="nucleotide sequence ID" value="NZ_CP053452.2"/>
</dbReference>
<dbReference type="InterPro" id="IPR027558">
    <property type="entry name" value="Pre_pil_HX9DG_C"/>
</dbReference>
<dbReference type="AlphaFoldDB" id="A0A6M5YLT6"/>
<sequence length="149" mass="15747">MGDYAAAIGTTGFDYTLTFNVPNPPPSIPPTGAFVQANGLRATDFTDGLTSTLFFGEKHVPRKLEAKYPYDCGMYDGHNIICSTRSAGPGFPIAQGAFDMSIAFGGSHVGICQFAFADGSVRPVRSAIDELTLGLLSDRSDGLPVPSDY</sequence>
<gene>
    <name evidence="2" type="ORF">FTUN_2523</name>
</gene>
<dbReference type="NCBIfam" id="TIGR04294">
    <property type="entry name" value="pre_pil_HX9DG"/>
    <property type="match status" value="1"/>
</dbReference>
<reference evidence="3" key="1">
    <citation type="submission" date="2020-05" db="EMBL/GenBank/DDBJ databases">
        <title>Frigoriglobus tundricola gen. nov., sp. nov., a psychrotolerant cellulolytic planctomycete of the family Gemmataceae with two divergent copies of 16S rRNA gene.</title>
        <authorList>
            <person name="Kulichevskaya I.S."/>
            <person name="Ivanova A.A."/>
            <person name="Naumoff D.G."/>
            <person name="Beletsky A.V."/>
            <person name="Rijpstra W.I.C."/>
            <person name="Sinninghe Damste J.S."/>
            <person name="Mardanov A.V."/>
            <person name="Ravin N.V."/>
            <person name="Dedysh S.N."/>
        </authorList>
    </citation>
    <scope>NUCLEOTIDE SEQUENCE [LARGE SCALE GENOMIC DNA]</scope>
    <source>
        <strain evidence="3">PL17</strain>
    </source>
</reference>
<dbReference type="Pfam" id="PF07596">
    <property type="entry name" value="SBP_bac_10"/>
    <property type="match status" value="1"/>
</dbReference>
<keyword evidence="3" id="KW-1185">Reference proteome</keyword>
<evidence type="ECO:0000313" key="2">
    <source>
        <dbReference type="EMBL" id="QJW94997.1"/>
    </source>
</evidence>